<dbReference type="GO" id="GO:0000155">
    <property type="term" value="F:phosphorelay sensor kinase activity"/>
    <property type="evidence" value="ECO:0007669"/>
    <property type="project" value="InterPro"/>
</dbReference>
<dbReference type="GO" id="GO:0005886">
    <property type="term" value="C:plasma membrane"/>
    <property type="evidence" value="ECO:0007669"/>
    <property type="project" value="UniProtKB-SubCell"/>
</dbReference>
<dbReference type="InterPro" id="IPR035965">
    <property type="entry name" value="PAS-like_dom_sf"/>
</dbReference>
<dbReference type="SUPFAM" id="SSF55785">
    <property type="entry name" value="PYP-like sensor domain (PAS domain)"/>
    <property type="match status" value="1"/>
</dbReference>
<dbReference type="Gene3D" id="3.30.450.20">
    <property type="entry name" value="PAS domain"/>
    <property type="match status" value="1"/>
</dbReference>
<evidence type="ECO:0000256" key="4">
    <source>
        <dbReference type="ARBA" id="ARBA00022553"/>
    </source>
</evidence>
<evidence type="ECO:0000313" key="13">
    <source>
        <dbReference type="Proteomes" id="UP000680865"/>
    </source>
</evidence>
<evidence type="ECO:0000256" key="3">
    <source>
        <dbReference type="ARBA" id="ARBA00012438"/>
    </source>
</evidence>
<evidence type="ECO:0000259" key="10">
    <source>
        <dbReference type="PROSITE" id="PS50109"/>
    </source>
</evidence>
<dbReference type="Gene3D" id="3.40.50.2300">
    <property type="match status" value="1"/>
</dbReference>
<evidence type="ECO:0000259" key="11">
    <source>
        <dbReference type="PROSITE" id="PS50110"/>
    </source>
</evidence>
<keyword evidence="9" id="KW-0175">Coiled coil</keyword>
<evidence type="ECO:0000313" key="12">
    <source>
        <dbReference type="EMBL" id="GIM79727.1"/>
    </source>
</evidence>
<dbReference type="Pfam" id="PF00512">
    <property type="entry name" value="HisKA"/>
    <property type="match status" value="1"/>
</dbReference>
<dbReference type="SMART" id="SM00387">
    <property type="entry name" value="HATPase_c"/>
    <property type="match status" value="1"/>
</dbReference>
<dbReference type="InterPro" id="IPR013656">
    <property type="entry name" value="PAS_4"/>
</dbReference>
<feature type="modified residue" description="4-aspartylphosphate" evidence="8">
    <location>
        <position position="488"/>
    </location>
</feature>
<dbReference type="CDD" id="cd00130">
    <property type="entry name" value="PAS"/>
    <property type="match status" value="1"/>
</dbReference>
<reference evidence="12" key="1">
    <citation type="submission" date="2021-03" db="EMBL/GenBank/DDBJ databases">
        <title>Whole genome shotgun sequence of Actinoplanes consettensis NBRC 14913.</title>
        <authorList>
            <person name="Komaki H."/>
            <person name="Tamura T."/>
        </authorList>
    </citation>
    <scope>NUCLEOTIDE SEQUENCE</scope>
    <source>
        <strain evidence="12">NBRC 14913</strain>
    </source>
</reference>
<dbReference type="InterPro" id="IPR036890">
    <property type="entry name" value="HATPase_C_sf"/>
</dbReference>
<dbReference type="SUPFAM" id="SSF47384">
    <property type="entry name" value="Homodimeric domain of signal transducing histidine kinase"/>
    <property type="match status" value="1"/>
</dbReference>
<dbReference type="InterPro" id="IPR003661">
    <property type="entry name" value="HisK_dim/P_dom"/>
</dbReference>
<dbReference type="PRINTS" id="PR00344">
    <property type="entry name" value="BCTRLSENSOR"/>
</dbReference>
<evidence type="ECO:0000256" key="7">
    <source>
        <dbReference type="ARBA" id="ARBA00023012"/>
    </source>
</evidence>
<dbReference type="EC" id="2.7.13.3" evidence="3"/>
<comment type="catalytic activity">
    <reaction evidence="1">
        <text>ATP + protein L-histidine = ADP + protein N-phospho-L-histidine.</text>
        <dbReference type="EC" id="2.7.13.3"/>
    </reaction>
</comment>
<dbReference type="InterPro" id="IPR011006">
    <property type="entry name" value="CheY-like_superfamily"/>
</dbReference>
<dbReference type="SMART" id="SM00388">
    <property type="entry name" value="HisKA"/>
    <property type="match status" value="1"/>
</dbReference>
<dbReference type="InterPro" id="IPR036097">
    <property type="entry name" value="HisK_dim/P_sf"/>
</dbReference>
<dbReference type="Gene3D" id="1.10.287.130">
    <property type="match status" value="1"/>
</dbReference>
<evidence type="ECO:0000256" key="1">
    <source>
        <dbReference type="ARBA" id="ARBA00000085"/>
    </source>
</evidence>
<dbReference type="Gene3D" id="3.30.565.10">
    <property type="entry name" value="Histidine kinase-like ATPase, C-terminal domain"/>
    <property type="match status" value="1"/>
</dbReference>
<dbReference type="EMBL" id="BOQP01000039">
    <property type="protein sequence ID" value="GIM79727.1"/>
    <property type="molecule type" value="Genomic_DNA"/>
</dbReference>
<evidence type="ECO:0000256" key="5">
    <source>
        <dbReference type="ARBA" id="ARBA00022679"/>
    </source>
</evidence>
<evidence type="ECO:0000256" key="8">
    <source>
        <dbReference type="PROSITE-ProRule" id="PRU00169"/>
    </source>
</evidence>
<dbReference type="InterPro" id="IPR005467">
    <property type="entry name" value="His_kinase_dom"/>
</dbReference>
<evidence type="ECO:0000256" key="9">
    <source>
        <dbReference type="SAM" id="Coils"/>
    </source>
</evidence>
<dbReference type="SUPFAM" id="SSF52172">
    <property type="entry name" value="CheY-like"/>
    <property type="match status" value="1"/>
</dbReference>
<proteinExistence type="predicted"/>
<dbReference type="InterPro" id="IPR001789">
    <property type="entry name" value="Sig_transdc_resp-reg_receiver"/>
</dbReference>
<dbReference type="SMART" id="SM00448">
    <property type="entry name" value="REC"/>
    <property type="match status" value="1"/>
</dbReference>
<gene>
    <name evidence="12" type="ORF">Aco04nite_67030</name>
</gene>
<sequence length="568" mass="62138">MTGMPDKPDPLGSDLFKLLFESMPGLYMVLDPQLRIQAATDAYLNATMTEREKVIGRHIFAVFPDNPDDPDATGTTNLRASLERVIATRLPDAMAVQQYDVERPAEAGGGFDTRYWSPGNSPVLGPDGQVRYIIHQAEDVTEFVAPQRRGDDSRQRSDDLREHTERMQAEIMRRSRELDEANRALRAADDAKNQFLSRVSHELRTPLNAILGFSELLTLSELEVGYRTWAGMIHSAGSHLLALLDDVLDIARIEGGNLNLAVEPVPIRALLVEVLDLVGPIADAADVRLNQSPDIPGDWCVAADRQRLRQVLMNLLSNAIKYNHPTGTVTVAVEPEPGEQFRINVIDSGRGMTQESLKVLFTPFERLDAAKAGFQGTGLGLSLSRHLTTSMAGRLEVSSELGEGSTFGVVLPSAVAVPGDHEVGEGRLVPEGTTRPAKVLYVEDVLGNIRLVEDILAHRPTITLISAERASVGLDLARQHVPDLILLDLHLPDMSGDEVFELLRADPVTSHIPVVALSADATAHHIEQLRQAGVTAYLTKPVAVRELLATLDRLLPAAPSHRESRSLR</sequence>
<accession>A0A919SYJ5</accession>
<dbReference type="SUPFAM" id="SSF55874">
    <property type="entry name" value="ATPase domain of HSP90 chaperone/DNA topoisomerase II/histidine kinase"/>
    <property type="match status" value="1"/>
</dbReference>
<feature type="domain" description="Histidine kinase" evidence="10">
    <location>
        <begin position="198"/>
        <end position="415"/>
    </location>
</feature>
<keyword evidence="6" id="KW-0418">Kinase</keyword>
<dbReference type="PROSITE" id="PS50109">
    <property type="entry name" value="HIS_KIN"/>
    <property type="match status" value="1"/>
</dbReference>
<dbReference type="PROSITE" id="PS50110">
    <property type="entry name" value="RESPONSE_REGULATORY"/>
    <property type="match status" value="1"/>
</dbReference>
<dbReference type="InterPro" id="IPR004358">
    <property type="entry name" value="Sig_transdc_His_kin-like_C"/>
</dbReference>
<feature type="domain" description="Response regulatory" evidence="11">
    <location>
        <begin position="438"/>
        <end position="555"/>
    </location>
</feature>
<dbReference type="InterPro" id="IPR003594">
    <property type="entry name" value="HATPase_dom"/>
</dbReference>
<dbReference type="GO" id="GO:0009927">
    <property type="term" value="F:histidine phosphotransfer kinase activity"/>
    <property type="evidence" value="ECO:0007669"/>
    <property type="project" value="TreeGrafter"/>
</dbReference>
<keyword evidence="5" id="KW-0808">Transferase</keyword>
<comment type="subcellular location">
    <subcellularLocation>
        <location evidence="2">Cell membrane</location>
    </subcellularLocation>
</comment>
<dbReference type="Pfam" id="PF08448">
    <property type="entry name" value="PAS_4"/>
    <property type="match status" value="1"/>
</dbReference>
<dbReference type="Pfam" id="PF00072">
    <property type="entry name" value="Response_reg"/>
    <property type="match status" value="1"/>
</dbReference>
<keyword evidence="7" id="KW-0902">Two-component regulatory system</keyword>
<dbReference type="Pfam" id="PF02518">
    <property type="entry name" value="HATPase_c"/>
    <property type="match status" value="1"/>
</dbReference>
<dbReference type="InterPro" id="IPR000014">
    <property type="entry name" value="PAS"/>
</dbReference>
<protein>
    <recommendedName>
        <fullName evidence="3">histidine kinase</fullName>
        <ecNumber evidence="3">2.7.13.3</ecNumber>
    </recommendedName>
</protein>
<feature type="coiled-coil region" evidence="9">
    <location>
        <begin position="164"/>
        <end position="198"/>
    </location>
</feature>
<dbReference type="PANTHER" id="PTHR43047">
    <property type="entry name" value="TWO-COMPONENT HISTIDINE PROTEIN KINASE"/>
    <property type="match status" value="1"/>
</dbReference>
<evidence type="ECO:0000256" key="6">
    <source>
        <dbReference type="ARBA" id="ARBA00022777"/>
    </source>
</evidence>
<dbReference type="AlphaFoldDB" id="A0A919SYJ5"/>
<organism evidence="12 13">
    <name type="scientific">Winogradskya consettensis</name>
    <dbReference type="NCBI Taxonomy" id="113560"/>
    <lineage>
        <taxon>Bacteria</taxon>
        <taxon>Bacillati</taxon>
        <taxon>Actinomycetota</taxon>
        <taxon>Actinomycetes</taxon>
        <taxon>Micromonosporales</taxon>
        <taxon>Micromonosporaceae</taxon>
        <taxon>Winogradskya</taxon>
    </lineage>
</organism>
<comment type="caution">
    <text evidence="12">The sequence shown here is derived from an EMBL/GenBank/DDBJ whole genome shotgun (WGS) entry which is preliminary data.</text>
</comment>
<dbReference type="PANTHER" id="PTHR43047:SF72">
    <property type="entry name" value="OSMOSENSING HISTIDINE PROTEIN KINASE SLN1"/>
    <property type="match status" value="1"/>
</dbReference>
<evidence type="ECO:0000256" key="2">
    <source>
        <dbReference type="ARBA" id="ARBA00004236"/>
    </source>
</evidence>
<dbReference type="Proteomes" id="UP000680865">
    <property type="component" value="Unassembled WGS sequence"/>
</dbReference>
<name>A0A919SYJ5_9ACTN</name>
<dbReference type="CDD" id="cd00082">
    <property type="entry name" value="HisKA"/>
    <property type="match status" value="1"/>
</dbReference>
<keyword evidence="13" id="KW-1185">Reference proteome</keyword>
<keyword evidence="4 8" id="KW-0597">Phosphoprotein</keyword>